<dbReference type="EMBL" id="LAZR01000477">
    <property type="protein sequence ID" value="KKN67295.1"/>
    <property type="molecule type" value="Genomic_DNA"/>
</dbReference>
<evidence type="ECO:0000313" key="1">
    <source>
        <dbReference type="EMBL" id="KKN67295.1"/>
    </source>
</evidence>
<dbReference type="Pfam" id="PF02391">
    <property type="entry name" value="MoaE"/>
    <property type="match status" value="1"/>
</dbReference>
<accession>A0A0F9SEM5</accession>
<dbReference type="InterPro" id="IPR003448">
    <property type="entry name" value="Mopterin_biosynth_MoaE"/>
</dbReference>
<dbReference type="GO" id="GO:0006777">
    <property type="term" value="P:Mo-molybdopterin cofactor biosynthetic process"/>
    <property type="evidence" value="ECO:0007669"/>
    <property type="project" value="InterPro"/>
</dbReference>
<dbReference type="PANTHER" id="PTHR23404">
    <property type="entry name" value="MOLYBDOPTERIN SYNTHASE RELATED"/>
    <property type="match status" value="1"/>
</dbReference>
<proteinExistence type="predicted"/>
<dbReference type="AlphaFoldDB" id="A0A0F9SEM5"/>
<comment type="caution">
    <text evidence="1">The sequence shown here is derived from an EMBL/GenBank/DDBJ whole genome shotgun (WGS) entry which is preliminary data.</text>
</comment>
<dbReference type="Gene3D" id="3.90.1170.40">
    <property type="entry name" value="Molybdopterin biosynthesis MoaE subunit"/>
    <property type="match status" value="1"/>
</dbReference>
<protein>
    <submittedName>
        <fullName evidence="1">Uncharacterized protein</fullName>
    </submittedName>
</protein>
<dbReference type="CDD" id="cd00756">
    <property type="entry name" value="MoaE"/>
    <property type="match status" value="1"/>
</dbReference>
<dbReference type="SUPFAM" id="SSF54690">
    <property type="entry name" value="Molybdopterin synthase subunit MoaE"/>
    <property type="match status" value="1"/>
</dbReference>
<organism evidence="1">
    <name type="scientific">marine sediment metagenome</name>
    <dbReference type="NCBI Taxonomy" id="412755"/>
    <lineage>
        <taxon>unclassified sequences</taxon>
        <taxon>metagenomes</taxon>
        <taxon>ecological metagenomes</taxon>
    </lineage>
</organism>
<sequence length="147" mass="16303">MYVSVQDQPFDLGTVSAKFAEGHSNNGAIVTFTGLVRGGADDRLEAMEIEHYPGMTEAALNAMAENAINRFSLGDALIIHRYGRLVPGEMIMMVATAARHRKNAFEAAEFLMDYLKSRAPFWKREISDSGASWVASKDEDEDALSRW</sequence>
<name>A0A0F9SEM5_9ZZZZ</name>
<dbReference type="InterPro" id="IPR036563">
    <property type="entry name" value="MoaE_sf"/>
</dbReference>
<reference evidence="1" key="1">
    <citation type="journal article" date="2015" name="Nature">
        <title>Complex archaea that bridge the gap between prokaryotes and eukaryotes.</title>
        <authorList>
            <person name="Spang A."/>
            <person name="Saw J.H."/>
            <person name="Jorgensen S.L."/>
            <person name="Zaremba-Niedzwiedzka K."/>
            <person name="Martijn J."/>
            <person name="Lind A.E."/>
            <person name="van Eijk R."/>
            <person name="Schleper C."/>
            <person name="Guy L."/>
            <person name="Ettema T.J."/>
        </authorList>
    </citation>
    <scope>NUCLEOTIDE SEQUENCE</scope>
</reference>
<gene>
    <name evidence="1" type="ORF">LCGC14_0462680</name>
</gene>